<feature type="region of interest" description="Disordered" evidence="1">
    <location>
        <begin position="176"/>
        <end position="262"/>
    </location>
</feature>
<accession>A0A1C7LSA6</accession>
<dbReference type="Gene3D" id="1.10.10.60">
    <property type="entry name" value="Homeodomain-like"/>
    <property type="match status" value="1"/>
</dbReference>
<proteinExistence type="predicted"/>
<dbReference type="Proteomes" id="UP000092993">
    <property type="component" value="Unassembled WGS sequence"/>
</dbReference>
<dbReference type="InterPro" id="IPR044822">
    <property type="entry name" value="Myb_DNA-bind_4"/>
</dbReference>
<sequence>MPPNTRSSPPQSLVLGSQPIDKSRAKWTEEDEAALIAFLADNKASMSEGSGFKQTIWTAAAAELAKRPYQGAKKMAKMCETKWRRLKDAYTVTSKISSSSGLSWSSTHGAGITSLDDPVWTEYIKVNPNAAPYRDKGWIHFDKMVDLLPDRVKGTHVFRPGAHIHTSTDAFTRMLATQDSSSDSTSNSGEISSQRIDSDHGTFTSPPTATPPPSSPMPSRDSLTPTEIHPEVPSHAPTPTQRAASTTANPTRDLHGVSKRSRTTAHSGVIALNELKSIAADFKDMFRTALTTVTAPPVVTSNAGRATINIQAETRLNTEQRIAMLDIFEKDPTASAIYAHLEQPFSYDWRCIVIWRYIVIWCCIIIRCPVVVACRTIDITIGCCIVVTHRIVDIVTRCSVVVACWIVDVAIGVPPSLPSGVPSSSHAG</sequence>
<dbReference type="PROSITE" id="PS50090">
    <property type="entry name" value="MYB_LIKE"/>
    <property type="match status" value="1"/>
</dbReference>
<feature type="domain" description="Myb-like" evidence="2">
    <location>
        <begin position="19"/>
        <end position="87"/>
    </location>
</feature>
<protein>
    <recommendedName>
        <fullName evidence="2">Myb-like domain-containing protein</fullName>
    </recommendedName>
</protein>
<reference evidence="3 4" key="1">
    <citation type="submission" date="2016-03" db="EMBL/GenBank/DDBJ databases">
        <title>Whole genome sequencing of Grifola frondosa 9006-11.</title>
        <authorList>
            <person name="Min B."/>
            <person name="Park H."/>
            <person name="Kim J.-G."/>
            <person name="Cho H."/>
            <person name="Oh Y.-L."/>
            <person name="Kong W.-S."/>
            <person name="Choi I.-G."/>
        </authorList>
    </citation>
    <scope>NUCLEOTIDE SEQUENCE [LARGE SCALE GENOMIC DNA]</scope>
    <source>
        <strain evidence="3 4">9006-11</strain>
    </source>
</reference>
<dbReference type="AlphaFoldDB" id="A0A1C7LSA6"/>
<dbReference type="InterPro" id="IPR001005">
    <property type="entry name" value="SANT/Myb"/>
</dbReference>
<feature type="compositionally biased region" description="Polar residues" evidence="1">
    <location>
        <begin position="237"/>
        <end position="250"/>
    </location>
</feature>
<feature type="compositionally biased region" description="Low complexity" evidence="1">
    <location>
        <begin position="180"/>
        <end position="193"/>
    </location>
</feature>
<keyword evidence="4" id="KW-1185">Reference proteome</keyword>
<dbReference type="PANTHER" id="PTHR46929:SF3">
    <property type="entry name" value="MYB_SANT-LIKE DOMAIN-CONTAINING PROTEIN"/>
    <property type="match status" value="1"/>
</dbReference>
<dbReference type="STRING" id="5627.A0A1C7LSA6"/>
<organism evidence="3 4">
    <name type="scientific">Grifola frondosa</name>
    <name type="common">Maitake</name>
    <name type="synonym">Polyporus frondosus</name>
    <dbReference type="NCBI Taxonomy" id="5627"/>
    <lineage>
        <taxon>Eukaryota</taxon>
        <taxon>Fungi</taxon>
        <taxon>Dikarya</taxon>
        <taxon>Basidiomycota</taxon>
        <taxon>Agaricomycotina</taxon>
        <taxon>Agaricomycetes</taxon>
        <taxon>Polyporales</taxon>
        <taxon>Grifolaceae</taxon>
        <taxon>Grifola</taxon>
    </lineage>
</organism>
<gene>
    <name evidence="3" type="ORF">A0H81_12401</name>
</gene>
<dbReference type="PANTHER" id="PTHR46929">
    <property type="entry name" value="EXPRESSED PROTEIN"/>
    <property type="match status" value="1"/>
</dbReference>
<evidence type="ECO:0000256" key="1">
    <source>
        <dbReference type="SAM" id="MobiDB-lite"/>
    </source>
</evidence>
<dbReference type="Pfam" id="PF13837">
    <property type="entry name" value="Myb_DNA-bind_4"/>
    <property type="match status" value="1"/>
</dbReference>
<comment type="caution">
    <text evidence="3">The sequence shown here is derived from an EMBL/GenBank/DDBJ whole genome shotgun (WGS) entry which is preliminary data.</text>
</comment>
<dbReference type="EMBL" id="LUGG01000023">
    <property type="protein sequence ID" value="OBZ67572.1"/>
    <property type="molecule type" value="Genomic_DNA"/>
</dbReference>
<dbReference type="OrthoDB" id="2930561at2759"/>
<name>A0A1C7LSA6_GRIFR</name>
<evidence type="ECO:0000313" key="4">
    <source>
        <dbReference type="Proteomes" id="UP000092993"/>
    </source>
</evidence>
<evidence type="ECO:0000259" key="2">
    <source>
        <dbReference type="PROSITE" id="PS50090"/>
    </source>
</evidence>
<dbReference type="OMA" id="PERENNW"/>
<feature type="region of interest" description="Disordered" evidence="1">
    <location>
        <begin position="1"/>
        <end position="26"/>
    </location>
</feature>
<evidence type="ECO:0000313" key="3">
    <source>
        <dbReference type="EMBL" id="OBZ67572.1"/>
    </source>
</evidence>
<feature type="compositionally biased region" description="Polar residues" evidence="1">
    <location>
        <begin position="1"/>
        <end position="15"/>
    </location>
</feature>